<protein>
    <recommendedName>
        <fullName evidence="4">Flagellar hook-associated protein</fullName>
    </recommendedName>
</protein>
<dbReference type="RefSeq" id="WP_088219976.1">
    <property type="nucleotide sequence ID" value="NZ_AP024590.1"/>
</dbReference>
<accession>A0AA86MAE5</accession>
<feature type="compositionally biased region" description="Polar residues" evidence="1">
    <location>
        <begin position="1"/>
        <end position="20"/>
    </location>
</feature>
<evidence type="ECO:0000313" key="2">
    <source>
        <dbReference type="EMBL" id="BCU56442.1"/>
    </source>
</evidence>
<sequence length="325" mass="34663">MQVGLQTSTHTRSGGLTSAVRQPGVERPVPVSDKTPVGDYPASPLIATRPQRYSVQLNDQLTTLQQADHWLGQLERALVDYRHAGRRDGSGQAQAATVQSLLEGRMALTGGAVDRQLQPVLQGQPQVHFHAPQLSQALAAGGPQKLLFSVQSGRKTLLTGLNINDGGDAGQTATKISTALRRVGVQPLKGQESFTTAEAHWVQLQNSLAVQREGAGQKTAIPVVAHPAQADTLAAALVSGQQTHSVVQETLSQISGQRQQLAVQQEKVRQRIDDMSRFARSQSAVDASARLAGALDEASHNYEVLAQAINGQANLSKLTVRSLLD</sequence>
<dbReference type="AlphaFoldDB" id="A0AA86MAE5"/>
<evidence type="ECO:0000256" key="1">
    <source>
        <dbReference type="SAM" id="MobiDB-lite"/>
    </source>
</evidence>
<dbReference type="Proteomes" id="UP000682928">
    <property type="component" value="Chromosome"/>
</dbReference>
<name>A0AA86MAE5_9ENTR</name>
<proteinExistence type="predicted"/>
<reference evidence="2" key="1">
    <citation type="submission" date="2021-04" db="EMBL/GenBank/DDBJ databases">
        <title>Difference and commonality of drug resistance evolution in various bacteria. and drug sensitivity profiles.</title>
        <authorList>
            <person name="Maeda T."/>
            <person name="Shibai A."/>
            <person name="Kawada K."/>
            <person name="Kotani H."/>
            <person name="Tarusawa Y."/>
            <person name="Tanabe K."/>
            <person name="Furusawa C."/>
        </authorList>
    </citation>
    <scope>NUCLEOTIDE SEQUENCE</scope>
    <source>
        <strain evidence="2">JCM 8580</strain>
    </source>
</reference>
<evidence type="ECO:0000313" key="3">
    <source>
        <dbReference type="Proteomes" id="UP000682928"/>
    </source>
</evidence>
<organism evidence="2 3">
    <name type="scientific">Enterobacter kobei</name>
    <dbReference type="NCBI Taxonomy" id="208224"/>
    <lineage>
        <taxon>Bacteria</taxon>
        <taxon>Pseudomonadati</taxon>
        <taxon>Pseudomonadota</taxon>
        <taxon>Gammaproteobacteria</taxon>
        <taxon>Enterobacterales</taxon>
        <taxon>Enterobacteriaceae</taxon>
        <taxon>Enterobacter</taxon>
        <taxon>Enterobacter cloacae complex</taxon>
    </lineage>
</organism>
<feature type="region of interest" description="Disordered" evidence="1">
    <location>
        <begin position="1"/>
        <end position="45"/>
    </location>
</feature>
<gene>
    <name evidence="2" type="primary">lafW</name>
    <name evidence="2" type="ORF">ENKO_30360</name>
</gene>
<dbReference type="EMBL" id="AP024590">
    <property type="protein sequence ID" value="BCU56442.1"/>
    <property type="molecule type" value="Genomic_DNA"/>
</dbReference>
<evidence type="ECO:0008006" key="4">
    <source>
        <dbReference type="Google" id="ProtNLM"/>
    </source>
</evidence>